<proteinExistence type="predicted"/>
<dbReference type="PANTHER" id="PTHR28008">
    <property type="entry name" value="DOMAIN PROTEIN, PUTATIVE (AFU_ORTHOLOGUE AFUA_3G10980)-RELATED"/>
    <property type="match status" value="1"/>
</dbReference>
<dbReference type="PATRIC" id="fig|1315283.4.peg.2406"/>
<protein>
    <recommendedName>
        <fullName evidence="2">VanZ-like domain-containing protein</fullName>
    </recommendedName>
</protein>
<dbReference type="PANTHER" id="PTHR28008:SF1">
    <property type="entry name" value="DOMAIN PROTEIN, PUTATIVE (AFU_ORTHOLOGUE AFUA_3G10980)-RELATED"/>
    <property type="match status" value="1"/>
</dbReference>
<evidence type="ECO:0000256" key="1">
    <source>
        <dbReference type="SAM" id="Phobius"/>
    </source>
</evidence>
<dbReference type="InterPro" id="IPR006976">
    <property type="entry name" value="VanZ-like"/>
</dbReference>
<accession>A0A0U2X1K3</accession>
<dbReference type="AlphaFoldDB" id="A0A0U2X1K3"/>
<organism evidence="3">
    <name type="scientific">Pseudoalteromonas translucida KMM 520</name>
    <dbReference type="NCBI Taxonomy" id="1315283"/>
    <lineage>
        <taxon>Bacteria</taxon>
        <taxon>Pseudomonadati</taxon>
        <taxon>Pseudomonadota</taxon>
        <taxon>Gammaproteobacteria</taxon>
        <taxon>Alteromonadales</taxon>
        <taxon>Pseudoalteromonadaceae</taxon>
        <taxon>Pseudoalteromonas</taxon>
    </lineage>
</organism>
<dbReference type="Pfam" id="PF04892">
    <property type="entry name" value="VanZ"/>
    <property type="match status" value="1"/>
</dbReference>
<sequence length="116" mass="13034">MTRRVYQAIFLISIVVFTFLFAKEIKGVGNLFPHVDKVAHFGIFFILAIIMDRAFKLPLYMQILLLASYGASIEIMQGTLPYRQASIADFIADFAGAASYFIIKAILTPRKKNSHG</sequence>
<evidence type="ECO:0000313" key="4">
    <source>
        <dbReference type="Proteomes" id="UP000065261"/>
    </source>
</evidence>
<keyword evidence="1" id="KW-1133">Transmembrane helix</keyword>
<dbReference type="RefSeq" id="WP_058373946.1">
    <property type="nucleotide sequence ID" value="NZ_CP011034.1"/>
</dbReference>
<dbReference type="KEGG" id="ptn:PTRA_a2762"/>
<evidence type="ECO:0000259" key="2">
    <source>
        <dbReference type="Pfam" id="PF04892"/>
    </source>
</evidence>
<reference evidence="3 4" key="1">
    <citation type="submission" date="2015-03" db="EMBL/GenBank/DDBJ databases">
        <authorList>
            <person name="Murphy D."/>
        </authorList>
    </citation>
    <scope>NUCLEOTIDE SEQUENCE [LARGE SCALE GENOMIC DNA]</scope>
    <source>
        <strain evidence="3 4">KMM 520</strain>
    </source>
</reference>
<feature type="transmembrane region" description="Helical" evidence="1">
    <location>
        <begin position="62"/>
        <end position="80"/>
    </location>
</feature>
<keyword evidence="1" id="KW-0472">Membrane</keyword>
<dbReference type="EMBL" id="CP011034">
    <property type="protein sequence ID" value="ALS33817.1"/>
    <property type="molecule type" value="Genomic_DNA"/>
</dbReference>
<evidence type="ECO:0000313" key="3">
    <source>
        <dbReference type="EMBL" id="ALS33817.1"/>
    </source>
</evidence>
<dbReference type="OrthoDB" id="8564037at2"/>
<keyword evidence="1" id="KW-0812">Transmembrane</keyword>
<feature type="transmembrane region" description="Helical" evidence="1">
    <location>
        <begin position="38"/>
        <end position="55"/>
    </location>
</feature>
<dbReference type="NCBIfam" id="NF037970">
    <property type="entry name" value="vanZ_1"/>
    <property type="match status" value="1"/>
</dbReference>
<dbReference type="Proteomes" id="UP000065261">
    <property type="component" value="Chromosome I"/>
</dbReference>
<feature type="domain" description="VanZ-like" evidence="2">
    <location>
        <begin position="26"/>
        <end position="103"/>
    </location>
</feature>
<feature type="transmembrane region" description="Helical" evidence="1">
    <location>
        <begin position="86"/>
        <end position="107"/>
    </location>
</feature>
<name>A0A0U2X1K3_9GAMM</name>
<gene>
    <name evidence="3" type="ORF">PTRA_a2762</name>
</gene>